<dbReference type="PANTHER" id="PTHR47938">
    <property type="entry name" value="RESPIRATORY COMPLEX I CHAPERONE (CIA84), PUTATIVE (AFU_ORTHOLOGUE AFUA_2G06020)-RELATED"/>
    <property type="match status" value="1"/>
</dbReference>
<keyword evidence="2" id="KW-1185">Reference proteome</keyword>
<evidence type="ECO:0000313" key="2">
    <source>
        <dbReference type="Proteomes" id="UP000281474"/>
    </source>
</evidence>
<proteinExistence type="predicted"/>
<organism evidence="1 2">
    <name type="scientific">Parashewanella curva</name>
    <dbReference type="NCBI Taxonomy" id="2338552"/>
    <lineage>
        <taxon>Bacteria</taxon>
        <taxon>Pseudomonadati</taxon>
        <taxon>Pseudomonadota</taxon>
        <taxon>Gammaproteobacteria</taxon>
        <taxon>Alteromonadales</taxon>
        <taxon>Shewanellaceae</taxon>
        <taxon>Parashewanella</taxon>
    </lineage>
</organism>
<dbReference type="AlphaFoldDB" id="A0A3L8PQP4"/>
<protein>
    <recommendedName>
        <fullName evidence="3">Tetratricopeptide repeat protein</fullName>
    </recommendedName>
</protein>
<comment type="caution">
    <text evidence="1">The sequence shown here is derived from an EMBL/GenBank/DDBJ whole genome shotgun (WGS) entry which is preliminary data.</text>
</comment>
<name>A0A3L8PQP4_9GAMM</name>
<gene>
    <name evidence="1" type="ORF">D5018_21345</name>
</gene>
<dbReference type="GO" id="GO:0003729">
    <property type="term" value="F:mRNA binding"/>
    <property type="evidence" value="ECO:0007669"/>
    <property type="project" value="TreeGrafter"/>
</dbReference>
<dbReference type="Gene3D" id="1.25.40.10">
    <property type="entry name" value="Tetratricopeptide repeat domain"/>
    <property type="match status" value="2"/>
</dbReference>
<evidence type="ECO:0008006" key="3">
    <source>
        <dbReference type="Google" id="ProtNLM"/>
    </source>
</evidence>
<feature type="non-terminal residue" evidence="1">
    <location>
        <position position="390"/>
    </location>
</feature>
<dbReference type="Proteomes" id="UP000281474">
    <property type="component" value="Unassembled WGS sequence"/>
</dbReference>
<evidence type="ECO:0000313" key="1">
    <source>
        <dbReference type="EMBL" id="RLV57670.1"/>
    </source>
</evidence>
<dbReference type="PANTHER" id="PTHR47938:SF35">
    <property type="entry name" value="PENTATRICOPEPTIDE REPEAT-CONTAINING PROTEIN 4, MITOCHONDRIAL-RELATED"/>
    <property type="match status" value="1"/>
</dbReference>
<dbReference type="InterPro" id="IPR011990">
    <property type="entry name" value="TPR-like_helical_dom_sf"/>
</dbReference>
<dbReference type="EMBL" id="QZEI01000193">
    <property type="protein sequence ID" value="RLV57670.1"/>
    <property type="molecule type" value="Genomic_DNA"/>
</dbReference>
<accession>A0A3L8PQP4</accession>
<sequence>MNDTEKERLKAFFTHPHRPNKGDVPIANPTKGAFSSRRNITSYKHCNLRIINDFNHGHKALIDVEKVTINLLSKVIHMEDALRLLNNLDQLRSSVLPPAPYNKCINRCLALHSGHKAAFDNILKILNLMLVKKVKPDSITAMNFLVACAECGEFEAAKQLLFDVDGQPSWLSQWELTPNIALCNAYLTVCAKTGKFNEAYEFLNVASPNNMQRRWPNAKPPIKPDRITAMNFLVACAECGEFEAAKPLLFDVNGQPSWLSQWGLTPNIALCSAYLTVCAKTGKFNEAYEFLNVASPNNMQRRWPNAKPPIKPDLITATNFLVACAECGEFEAAKPLLFDVNGQPSWLSQWELTPNIALCSAYLTVCAKTGKFNEAYEFLNVASPNNMQRR</sequence>
<reference evidence="1 2" key="1">
    <citation type="submission" date="2018-09" db="EMBL/GenBank/DDBJ databases">
        <title>Phylogeny of the Shewanellaceae, and recommendation for two new genera, Pseudoshewanella and Parashewanella.</title>
        <authorList>
            <person name="Wang G."/>
        </authorList>
    </citation>
    <scope>NUCLEOTIDE SEQUENCE [LARGE SCALE GENOMIC DNA]</scope>
    <source>
        <strain evidence="1 2">C51</strain>
    </source>
</reference>